<sequence length="626" mass="72587">MNVREFLSNDQTFNEQLPKSDRARMSQIKKILGIKWNPHKDHIQITLNPWTEQTTTKRTILRFIASQYDPLGFLVPLIVPFKIFLQELWRKNIHWDQPLDNQLIETWNNLVVKCPTHIKEIPRFTIDLSQQITFHVFTDASTVAYAAVVYAHQNTHTSLLFAKSRLAPIKGMTIPKLELLAILIGVRAAQFVIKQMELENPKVVVWSDSRCALHWIQNNSRLLPKFIQNRVEEIQMAKFAYRYIPSEHNPADIATRGTIPTRLISYEPWWSGPTWINGNEPNWPHWEYDVPQEEDNEEDKNIVATTTTEEIINTNRINLLEAKRFSKWTKMIRTTVRVLKFLKKLSKGKLTWLSSVSERNPITPEDYNLAAELLIKQSQSEEQTTIAERQGILIPNNISPQTQITEHKMSQEDTSEYFERSKLQELGEWTKKQNELLRADILKEQQRSGVDDLEDSLLIDPETFESPPRFKPSPKKVPYQTKMKSHSDTKKTSVHSSSKKPIPVNIHIPPSLSASKECADLVNDIFRQLEELKILTVEEVIQLKELKILTIEEVMFEEDNIEYKIKRINQLASSPSSESSNPDIKSALTTTTAFEEAKMTTSQRSEFYMLQNKIRNILSSNPKSIH</sequence>
<gene>
    <name evidence="2" type="ORF">BPAG_LOCUS12086</name>
</gene>
<reference evidence="4" key="1">
    <citation type="submission" date="2017-02" db="UniProtKB">
        <authorList>
            <consortium name="WormBaseParasite"/>
        </authorList>
    </citation>
    <scope>IDENTIFICATION</scope>
</reference>
<proteinExistence type="predicted"/>
<accession>A0A0N4TTP7</accession>
<dbReference type="Pfam" id="PF05380">
    <property type="entry name" value="Peptidase_A17"/>
    <property type="match status" value="1"/>
</dbReference>
<dbReference type="SUPFAM" id="SSF56672">
    <property type="entry name" value="DNA/RNA polymerases"/>
    <property type="match status" value="1"/>
</dbReference>
<evidence type="ECO:0000313" key="3">
    <source>
        <dbReference type="Proteomes" id="UP000278627"/>
    </source>
</evidence>
<dbReference type="STRING" id="6280.A0A0N4TTP7"/>
<protein>
    <submittedName>
        <fullName evidence="4">Pao retrotransposon peptidase family protein</fullName>
    </submittedName>
</protein>
<name>A0A0N4TTP7_BRUPA</name>
<evidence type="ECO:0000313" key="4">
    <source>
        <dbReference type="WBParaSite" id="BPAG_0001212401-mRNA-1"/>
    </source>
</evidence>
<dbReference type="Gene3D" id="3.30.420.10">
    <property type="entry name" value="Ribonuclease H-like superfamily/Ribonuclease H"/>
    <property type="match status" value="1"/>
</dbReference>
<evidence type="ECO:0000313" key="2">
    <source>
        <dbReference type="EMBL" id="VDN93272.1"/>
    </source>
</evidence>
<dbReference type="EMBL" id="UZAD01013269">
    <property type="protein sequence ID" value="VDN93272.1"/>
    <property type="molecule type" value="Genomic_DNA"/>
</dbReference>
<reference evidence="2 3" key="2">
    <citation type="submission" date="2018-11" db="EMBL/GenBank/DDBJ databases">
        <authorList>
            <consortium name="Pathogen Informatics"/>
        </authorList>
    </citation>
    <scope>NUCLEOTIDE SEQUENCE [LARGE SCALE GENOMIC DNA]</scope>
</reference>
<keyword evidence="3" id="KW-1185">Reference proteome</keyword>
<dbReference type="InterPro" id="IPR036397">
    <property type="entry name" value="RNaseH_sf"/>
</dbReference>
<dbReference type="AlphaFoldDB" id="A0A0N4TTP7"/>
<dbReference type="GO" id="GO:0003676">
    <property type="term" value="F:nucleic acid binding"/>
    <property type="evidence" value="ECO:0007669"/>
    <property type="project" value="InterPro"/>
</dbReference>
<dbReference type="GO" id="GO:0006259">
    <property type="term" value="P:DNA metabolic process"/>
    <property type="evidence" value="ECO:0007669"/>
    <property type="project" value="UniProtKB-ARBA"/>
</dbReference>
<organism evidence="4">
    <name type="scientific">Brugia pahangi</name>
    <name type="common">Filarial nematode worm</name>
    <dbReference type="NCBI Taxonomy" id="6280"/>
    <lineage>
        <taxon>Eukaryota</taxon>
        <taxon>Metazoa</taxon>
        <taxon>Ecdysozoa</taxon>
        <taxon>Nematoda</taxon>
        <taxon>Chromadorea</taxon>
        <taxon>Rhabditida</taxon>
        <taxon>Spirurina</taxon>
        <taxon>Spiruromorpha</taxon>
        <taxon>Filarioidea</taxon>
        <taxon>Onchocercidae</taxon>
        <taxon>Brugia</taxon>
    </lineage>
</organism>
<evidence type="ECO:0000256" key="1">
    <source>
        <dbReference type="SAM" id="MobiDB-lite"/>
    </source>
</evidence>
<dbReference type="WBParaSite" id="BPAG_0001212401-mRNA-1">
    <property type="protein sequence ID" value="BPAG_0001212401-mRNA-1"/>
    <property type="gene ID" value="BPAG_0001212401"/>
</dbReference>
<dbReference type="InterPro" id="IPR008042">
    <property type="entry name" value="Retrotrans_Pao"/>
</dbReference>
<dbReference type="Proteomes" id="UP000278627">
    <property type="component" value="Unassembled WGS sequence"/>
</dbReference>
<feature type="region of interest" description="Disordered" evidence="1">
    <location>
        <begin position="461"/>
        <end position="507"/>
    </location>
</feature>
<dbReference type="PANTHER" id="PTHR47331">
    <property type="entry name" value="PHD-TYPE DOMAIN-CONTAINING PROTEIN"/>
    <property type="match status" value="1"/>
</dbReference>
<dbReference type="InterPro" id="IPR043502">
    <property type="entry name" value="DNA/RNA_pol_sf"/>
</dbReference>